<evidence type="ECO:0000256" key="1">
    <source>
        <dbReference type="SAM" id="Phobius"/>
    </source>
</evidence>
<keyword evidence="3" id="KW-1185">Reference proteome</keyword>
<sequence length="174" mass="19333">MSAYIFWEREMRLKIGMISSETWEFDSKNMSNTNKSSQVDPLDHVRNDLRSKINIAYMVSSLAAFCITSLVSLIPGDKELEMYRLKLSFRAYVVLSLFSFCAGTAAIVLVELIPITLKSAKAALLSIWVSVCLLIYALGFGLCVFLPESWNLPVMAAVSLAILVGRTLISNPKV</sequence>
<organism evidence="2 3">
    <name type="scientific">Acorus calamus</name>
    <name type="common">Sweet flag</name>
    <dbReference type="NCBI Taxonomy" id="4465"/>
    <lineage>
        <taxon>Eukaryota</taxon>
        <taxon>Viridiplantae</taxon>
        <taxon>Streptophyta</taxon>
        <taxon>Embryophyta</taxon>
        <taxon>Tracheophyta</taxon>
        <taxon>Spermatophyta</taxon>
        <taxon>Magnoliopsida</taxon>
        <taxon>Liliopsida</taxon>
        <taxon>Acoraceae</taxon>
        <taxon>Acorus</taxon>
    </lineage>
</organism>
<dbReference type="EMBL" id="JAUJYO010000022">
    <property type="protein sequence ID" value="KAK1282043.1"/>
    <property type="molecule type" value="Genomic_DNA"/>
</dbReference>
<feature type="transmembrane region" description="Helical" evidence="1">
    <location>
        <begin position="122"/>
        <end position="146"/>
    </location>
</feature>
<evidence type="ECO:0000313" key="2">
    <source>
        <dbReference type="EMBL" id="KAK1282043.1"/>
    </source>
</evidence>
<protein>
    <recommendedName>
        <fullName evidence="4">PGG domain-containing protein</fullName>
    </recommendedName>
</protein>
<feature type="transmembrane region" description="Helical" evidence="1">
    <location>
        <begin position="152"/>
        <end position="169"/>
    </location>
</feature>
<evidence type="ECO:0000313" key="3">
    <source>
        <dbReference type="Proteomes" id="UP001180020"/>
    </source>
</evidence>
<proteinExistence type="predicted"/>
<keyword evidence="1" id="KW-0472">Membrane</keyword>
<accession>A0AAV9BYN6</accession>
<name>A0AAV9BYN6_ACOCL</name>
<dbReference type="AlphaFoldDB" id="A0AAV9BYN6"/>
<evidence type="ECO:0008006" key="4">
    <source>
        <dbReference type="Google" id="ProtNLM"/>
    </source>
</evidence>
<feature type="transmembrane region" description="Helical" evidence="1">
    <location>
        <begin position="89"/>
        <end position="110"/>
    </location>
</feature>
<feature type="transmembrane region" description="Helical" evidence="1">
    <location>
        <begin position="55"/>
        <end position="74"/>
    </location>
</feature>
<comment type="caution">
    <text evidence="2">The sequence shown here is derived from an EMBL/GenBank/DDBJ whole genome shotgun (WGS) entry which is preliminary data.</text>
</comment>
<keyword evidence="1" id="KW-0812">Transmembrane</keyword>
<reference evidence="2" key="2">
    <citation type="submission" date="2023-06" db="EMBL/GenBank/DDBJ databases">
        <authorList>
            <person name="Ma L."/>
            <person name="Liu K.-W."/>
            <person name="Li Z."/>
            <person name="Hsiao Y.-Y."/>
            <person name="Qi Y."/>
            <person name="Fu T."/>
            <person name="Tang G."/>
            <person name="Zhang D."/>
            <person name="Sun W.-H."/>
            <person name="Liu D.-K."/>
            <person name="Li Y."/>
            <person name="Chen G.-Z."/>
            <person name="Liu X.-D."/>
            <person name="Liao X.-Y."/>
            <person name="Jiang Y.-T."/>
            <person name="Yu X."/>
            <person name="Hao Y."/>
            <person name="Huang J."/>
            <person name="Zhao X.-W."/>
            <person name="Ke S."/>
            <person name="Chen Y.-Y."/>
            <person name="Wu W.-L."/>
            <person name="Hsu J.-L."/>
            <person name="Lin Y.-F."/>
            <person name="Huang M.-D."/>
            <person name="Li C.-Y."/>
            <person name="Huang L."/>
            <person name="Wang Z.-W."/>
            <person name="Zhao X."/>
            <person name="Zhong W.-Y."/>
            <person name="Peng D.-H."/>
            <person name="Ahmad S."/>
            <person name="Lan S."/>
            <person name="Zhang J.-S."/>
            <person name="Tsai W.-C."/>
            <person name="Van De Peer Y."/>
            <person name="Liu Z.-J."/>
        </authorList>
    </citation>
    <scope>NUCLEOTIDE SEQUENCE</scope>
    <source>
        <strain evidence="2">CP</strain>
        <tissue evidence="2">Leaves</tissue>
    </source>
</reference>
<keyword evidence="1" id="KW-1133">Transmembrane helix</keyword>
<gene>
    <name evidence="2" type="ORF">QJS10_CPB22g00282</name>
</gene>
<dbReference type="Proteomes" id="UP001180020">
    <property type="component" value="Unassembled WGS sequence"/>
</dbReference>
<reference evidence="2" key="1">
    <citation type="journal article" date="2023" name="Nat. Commun.">
        <title>Diploid and tetraploid genomes of Acorus and the evolution of monocots.</title>
        <authorList>
            <person name="Ma L."/>
            <person name="Liu K.W."/>
            <person name="Li Z."/>
            <person name="Hsiao Y.Y."/>
            <person name="Qi Y."/>
            <person name="Fu T."/>
            <person name="Tang G.D."/>
            <person name="Zhang D."/>
            <person name="Sun W.H."/>
            <person name="Liu D.K."/>
            <person name="Li Y."/>
            <person name="Chen G.Z."/>
            <person name="Liu X.D."/>
            <person name="Liao X.Y."/>
            <person name="Jiang Y.T."/>
            <person name="Yu X."/>
            <person name="Hao Y."/>
            <person name="Huang J."/>
            <person name="Zhao X.W."/>
            <person name="Ke S."/>
            <person name="Chen Y.Y."/>
            <person name="Wu W.L."/>
            <person name="Hsu J.L."/>
            <person name="Lin Y.F."/>
            <person name="Huang M.D."/>
            <person name="Li C.Y."/>
            <person name="Huang L."/>
            <person name="Wang Z.W."/>
            <person name="Zhao X."/>
            <person name="Zhong W.Y."/>
            <person name="Peng D.H."/>
            <person name="Ahmad S."/>
            <person name="Lan S."/>
            <person name="Zhang J.S."/>
            <person name="Tsai W.C."/>
            <person name="Van de Peer Y."/>
            <person name="Liu Z.J."/>
        </authorList>
    </citation>
    <scope>NUCLEOTIDE SEQUENCE</scope>
    <source>
        <strain evidence="2">CP</strain>
    </source>
</reference>